<dbReference type="Pfam" id="PF01498">
    <property type="entry name" value="HTH_Tnp_Tc3_2"/>
    <property type="match status" value="1"/>
</dbReference>
<evidence type="ECO:0000313" key="2">
    <source>
        <dbReference type="EMBL" id="CAB4042045.1"/>
    </source>
</evidence>
<feature type="region of interest" description="Disordered" evidence="1">
    <location>
        <begin position="45"/>
        <end position="69"/>
    </location>
</feature>
<dbReference type="Gene3D" id="3.30.420.10">
    <property type="entry name" value="Ribonuclease H-like superfamily/Ribonuclease H"/>
    <property type="match status" value="1"/>
</dbReference>
<protein>
    <submittedName>
        <fullName evidence="2">Transposable element Tcb1 transposase</fullName>
    </submittedName>
</protein>
<dbReference type="EMBL" id="CACRXK020029364">
    <property type="protein sequence ID" value="CAB4042045.1"/>
    <property type="molecule type" value="Genomic_DNA"/>
</dbReference>
<dbReference type="InterPro" id="IPR002492">
    <property type="entry name" value="Transposase_Tc1-like"/>
</dbReference>
<accession>A0A6S7K9L9</accession>
<name>A0A6S7K9L9_PARCT</name>
<dbReference type="AlphaFoldDB" id="A0A6S7K9L9"/>
<dbReference type="InterPro" id="IPR009057">
    <property type="entry name" value="Homeodomain-like_sf"/>
</dbReference>
<dbReference type="SUPFAM" id="SSF46689">
    <property type="entry name" value="Homeodomain-like"/>
    <property type="match status" value="1"/>
</dbReference>
<proteinExistence type="predicted"/>
<dbReference type="OrthoDB" id="5988968at2759"/>
<organism evidence="2 3">
    <name type="scientific">Paramuricea clavata</name>
    <name type="common">Red gorgonian</name>
    <name type="synonym">Violescent sea-whip</name>
    <dbReference type="NCBI Taxonomy" id="317549"/>
    <lineage>
        <taxon>Eukaryota</taxon>
        <taxon>Metazoa</taxon>
        <taxon>Cnidaria</taxon>
        <taxon>Anthozoa</taxon>
        <taxon>Octocorallia</taxon>
        <taxon>Malacalcyonacea</taxon>
        <taxon>Plexauridae</taxon>
        <taxon>Paramuricea</taxon>
    </lineage>
</organism>
<feature type="compositionally biased region" description="Basic residues" evidence="1">
    <location>
        <begin position="50"/>
        <end position="69"/>
    </location>
</feature>
<reference evidence="2" key="1">
    <citation type="submission" date="2020-04" db="EMBL/GenBank/DDBJ databases">
        <authorList>
            <person name="Alioto T."/>
            <person name="Alioto T."/>
            <person name="Gomez Garrido J."/>
        </authorList>
    </citation>
    <scope>NUCLEOTIDE SEQUENCE</scope>
    <source>
        <strain evidence="2">A484AB</strain>
    </source>
</reference>
<dbReference type="GO" id="GO:0006313">
    <property type="term" value="P:DNA transposition"/>
    <property type="evidence" value="ECO:0007669"/>
    <property type="project" value="InterPro"/>
</dbReference>
<dbReference type="GO" id="GO:0003677">
    <property type="term" value="F:DNA binding"/>
    <property type="evidence" value="ECO:0007669"/>
    <property type="project" value="InterPro"/>
</dbReference>
<evidence type="ECO:0000313" key="3">
    <source>
        <dbReference type="Proteomes" id="UP001152795"/>
    </source>
</evidence>
<dbReference type="InterPro" id="IPR036397">
    <property type="entry name" value="RNaseH_sf"/>
</dbReference>
<gene>
    <name evidence="2" type="ORF">PACLA_8A008172</name>
</gene>
<sequence length="446" mass="51684">MAIDYKTKALVHYLSRFQGFSIRQVARECNVSRATVWRISKMEMSSNGCKKTRRETRGRPRKLNKRQERKLRRSIQILREQEGNFTIKRLMENACICRKDVSERTISRFLNKEGYYYLQARKKGLLTKADMKKRRTFARRMQNEYSHDVWPQDIAFYLDGTGFAYKRNTLDEALAPKGRVWRKRSEGLTPGCTAKGQKTGTGGRVVKLIVAISYDKGVVMCKAYDKLDGRYFANFIDENFESMFRTADKSLKRLWLQDGDPSQNSAMARAPMDRANCELLKIQPRSPDLNPIEASKCVYNSVVQPIFDYTDAVWSELPAGCSQSLQKLQNRAARIILQRDSSRNTFDILNWADLSTRRQIHKCVLVFKCLNNLVPEYLSGYFVRNSNIHSYNTRRKDDLHLPKPNLSLGKRSFICSGSLLYNNLPDRIKKAGTLSNFKSLIQRHSF</sequence>
<keyword evidence="3" id="KW-1185">Reference proteome</keyword>
<dbReference type="GO" id="GO:0015074">
    <property type="term" value="P:DNA integration"/>
    <property type="evidence" value="ECO:0007669"/>
    <property type="project" value="InterPro"/>
</dbReference>
<comment type="caution">
    <text evidence="2">The sequence shown here is derived from an EMBL/GenBank/DDBJ whole genome shotgun (WGS) entry which is preliminary data.</text>
</comment>
<dbReference type="Proteomes" id="UP001152795">
    <property type="component" value="Unassembled WGS sequence"/>
</dbReference>
<evidence type="ECO:0000256" key="1">
    <source>
        <dbReference type="SAM" id="MobiDB-lite"/>
    </source>
</evidence>